<dbReference type="GO" id="GO:0016020">
    <property type="term" value="C:membrane"/>
    <property type="evidence" value="ECO:0007669"/>
    <property type="project" value="UniProtKB-SubCell"/>
</dbReference>
<dbReference type="PANTHER" id="PTHR43066:SF16">
    <property type="entry name" value="RHOMBOID DOMAIN-CONTAINING PROTEIN 3"/>
    <property type="match status" value="1"/>
</dbReference>
<dbReference type="GeneTree" id="ENSGT00390000013711"/>
<keyword evidence="2 6" id="KW-0812">Transmembrane</keyword>
<dbReference type="Gene3D" id="1.10.8.10">
    <property type="entry name" value="DNA helicase RuvA subunit, C-terminal domain"/>
    <property type="match status" value="1"/>
</dbReference>
<comment type="subcellular location">
    <subcellularLocation>
        <location evidence="1">Membrane</location>
        <topology evidence="1">Multi-pass membrane protein</topology>
    </subcellularLocation>
</comment>
<dbReference type="SUPFAM" id="SSF144091">
    <property type="entry name" value="Rhomboid-like"/>
    <property type="match status" value="1"/>
</dbReference>
<evidence type="ECO:0000256" key="1">
    <source>
        <dbReference type="ARBA" id="ARBA00004141"/>
    </source>
</evidence>
<evidence type="ECO:0000259" key="7">
    <source>
        <dbReference type="Pfam" id="PF01694"/>
    </source>
</evidence>
<protein>
    <submittedName>
        <fullName evidence="8">Rhomboid domain containing 3</fullName>
    </submittedName>
</protein>
<evidence type="ECO:0000256" key="3">
    <source>
        <dbReference type="ARBA" id="ARBA00022989"/>
    </source>
</evidence>
<dbReference type="InterPro" id="IPR022764">
    <property type="entry name" value="Peptidase_S54_rhomboid_dom"/>
</dbReference>
<evidence type="ECO:0000256" key="4">
    <source>
        <dbReference type="ARBA" id="ARBA00023136"/>
    </source>
</evidence>
<evidence type="ECO:0000256" key="5">
    <source>
        <dbReference type="SAM" id="MobiDB-lite"/>
    </source>
</evidence>
<reference evidence="8" key="2">
    <citation type="submission" date="2025-08" db="UniProtKB">
        <authorList>
            <consortium name="Ensembl"/>
        </authorList>
    </citation>
    <scope>IDENTIFICATION</scope>
</reference>
<dbReference type="STRING" id="161767.ENSAPEP00000033840"/>
<sequence length="365" mass="40810">MFINNTYTADVCWEHPGKSERRSRRRLPNIHRLLIMLFPSRSSMSELVKSRHVIHYFSSSDVCLYALSHDELTSLLVSVALLLLFGPCQERRWGTVAWLVLSILTVAILPFLYAVVLFAGGGEASRIYGFSAVQLALFTAQCRQVTQRRLLRCLPVWFLPWLLLLIGLLLLPGTPALLHFCAICIGHNYRQSFIGMIQEQEESRLLDFIPDWAYVRISARFRLPIYATSQRSVSPSAPPLSDPSALNHHHHHHHHPWIEPLPTWVMEESAAQSEAEVLEEQMLRAGILASLQDAPDAKVEVPKSSVSSLRLQQLEKMGFPTEKAVVALAASKQLDGAISLLIEDSVGEQAVVVSKGKSSLPPQSS</sequence>
<evidence type="ECO:0000256" key="6">
    <source>
        <dbReference type="SAM" id="Phobius"/>
    </source>
</evidence>
<feature type="region of interest" description="Disordered" evidence="5">
    <location>
        <begin position="231"/>
        <end position="254"/>
    </location>
</feature>
<dbReference type="PANTHER" id="PTHR43066">
    <property type="entry name" value="RHOMBOID-RELATED PROTEIN"/>
    <property type="match status" value="1"/>
</dbReference>
<dbReference type="Ensembl" id="ENSAPET00000034726.1">
    <property type="protein sequence ID" value="ENSAPEP00000033840.1"/>
    <property type="gene ID" value="ENSAPEG00000024044.1"/>
</dbReference>
<dbReference type="SUPFAM" id="SSF46934">
    <property type="entry name" value="UBA-like"/>
    <property type="match status" value="1"/>
</dbReference>
<keyword evidence="3 6" id="KW-1133">Transmembrane helix</keyword>
<dbReference type="Pfam" id="PF01694">
    <property type="entry name" value="Rhomboid"/>
    <property type="match status" value="1"/>
</dbReference>
<feature type="transmembrane region" description="Helical" evidence="6">
    <location>
        <begin position="96"/>
        <end position="119"/>
    </location>
</feature>
<reference evidence="8 9" key="1">
    <citation type="submission" date="2018-03" db="EMBL/GenBank/DDBJ databases">
        <title>Finding Nemo's genes: A chromosome-scale reference assembly of the genome of the orange clownfish Amphiprion percula.</title>
        <authorList>
            <person name="Lehmann R."/>
        </authorList>
    </citation>
    <scope>NUCLEOTIDE SEQUENCE</scope>
</reference>
<feature type="domain" description="Peptidase S54 rhomboid" evidence="7">
    <location>
        <begin position="62"/>
        <end position="187"/>
    </location>
</feature>
<feature type="transmembrane region" description="Helical" evidence="6">
    <location>
        <begin position="154"/>
        <end position="178"/>
    </location>
</feature>
<evidence type="ECO:0000313" key="9">
    <source>
        <dbReference type="Proteomes" id="UP000265080"/>
    </source>
</evidence>
<dbReference type="Gene3D" id="1.20.1540.10">
    <property type="entry name" value="Rhomboid-like"/>
    <property type="match status" value="1"/>
</dbReference>
<reference evidence="8" key="3">
    <citation type="submission" date="2025-09" db="UniProtKB">
        <authorList>
            <consortium name="Ensembl"/>
        </authorList>
    </citation>
    <scope>IDENTIFICATION</scope>
</reference>
<accession>A0A3P8U5M9</accession>
<dbReference type="InterPro" id="IPR009060">
    <property type="entry name" value="UBA-like_sf"/>
</dbReference>
<keyword evidence="4 6" id="KW-0472">Membrane</keyword>
<name>A0A3P8U5M9_AMPPE</name>
<dbReference type="GO" id="GO:0004252">
    <property type="term" value="F:serine-type endopeptidase activity"/>
    <property type="evidence" value="ECO:0007669"/>
    <property type="project" value="InterPro"/>
</dbReference>
<proteinExistence type="predicted"/>
<keyword evidence="9" id="KW-1185">Reference proteome</keyword>
<dbReference type="OMA" id="CYLRTTA"/>
<dbReference type="AlphaFoldDB" id="A0A3P8U5M9"/>
<dbReference type="InterPro" id="IPR035952">
    <property type="entry name" value="Rhomboid-like_sf"/>
</dbReference>
<organism evidence="8 9">
    <name type="scientific">Amphiprion percula</name>
    <name type="common">Orange clownfish</name>
    <name type="synonym">Lutjanus percula</name>
    <dbReference type="NCBI Taxonomy" id="161767"/>
    <lineage>
        <taxon>Eukaryota</taxon>
        <taxon>Metazoa</taxon>
        <taxon>Chordata</taxon>
        <taxon>Craniata</taxon>
        <taxon>Vertebrata</taxon>
        <taxon>Euteleostomi</taxon>
        <taxon>Actinopterygii</taxon>
        <taxon>Neopterygii</taxon>
        <taxon>Teleostei</taxon>
        <taxon>Neoteleostei</taxon>
        <taxon>Acanthomorphata</taxon>
        <taxon>Ovalentaria</taxon>
        <taxon>Pomacentridae</taxon>
        <taxon>Amphiprion</taxon>
    </lineage>
</organism>
<dbReference type="Proteomes" id="UP000265080">
    <property type="component" value="Chromosome 5"/>
</dbReference>
<evidence type="ECO:0000313" key="8">
    <source>
        <dbReference type="Ensembl" id="ENSAPEP00000033840.1"/>
    </source>
</evidence>
<evidence type="ECO:0000256" key="2">
    <source>
        <dbReference type="ARBA" id="ARBA00022692"/>
    </source>
</evidence>